<dbReference type="PANTHER" id="PTHR30582:SF2">
    <property type="entry name" value="L,D-TRANSPEPTIDASE YCIB-RELATED"/>
    <property type="match status" value="1"/>
</dbReference>
<dbReference type="EMBL" id="CP061038">
    <property type="protein sequence ID" value="QNQ11478.1"/>
    <property type="molecule type" value="Genomic_DNA"/>
</dbReference>
<protein>
    <submittedName>
        <fullName evidence="9">L,D-transpeptidase family protein</fullName>
    </submittedName>
</protein>
<name>A0A7H0LP75_9SPHN</name>
<keyword evidence="3" id="KW-0808">Transferase</keyword>
<evidence type="ECO:0000256" key="7">
    <source>
        <dbReference type="PROSITE-ProRule" id="PRU01373"/>
    </source>
</evidence>
<dbReference type="GO" id="GO:0016740">
    <property type="term" value="F:transferase activity"/>
    <property type="evidence" value="ECO:0007669"/>
    <property type="project" value="UniProtKB-KW"/>
</dbReference>
<dbReference type="AlphaFoldDB" id="A0A7H0LP75"/>
<feature type="domain" description="L,D-TPase catalytic" evidence="8">
    <location>
        <begin position="110"/>
        <end position="218"/>
    </location>
</feature>
<dbReference type="CDD" id="cd16913">
    <property type="entry name" value="YkuD_like"/>
    <property type="match status" value="1"/>
</dbReference>
<dbReference type="UniPathway" id="UPA00219"/>
<proteinExistence type="inferred from homology"/>
<comment type="pathway">
    <text evidence="1 7">Cell wall biogenesis; peptidoglycan biosynthesis.</text>
</comment>
<keyword evidence="4 7" id="KW-0133">Cell shape</keyword>
<dbReference type="PANTHER" id="PTHR30582">
    <property type="entry name" value="L,D-TRANSPEPTIDASE"/>
    <property type="match status" value="1"/>
</dbReference>
<comment type="similarity">
    <text evidence="2">Belongs to the YkuD family.</text>
</comment>
<dbReference type="RefSeq" id="WP_187763759.1">
    <property type="nucleotide sequence ID" value="NZ_CP061038.1"/>
</dbReference>
<evidence type="ECO:0000256" key="4">
    <source>
        <dbReference type="ARBA" id="ARBA00022960"/>
    </source>
</evidence>
<organism evidence="9 10">
    <name type="scientific">Sphingomonas alpina</name>
    <dbReference type="NCBI Taxonomy" id="653931"/>
    <lineage>
        <taxon>Bacteria</taxon>
        <taxon>Pseudomonadati</taxon>
        <taxon>Pseudomonadota</taxon>
        <taxon>Alphaproteobacteria</taxon>
        <taxon>Sphingomonadales</taxon>
        <taxon>Sphingomonadaceae</taxon>
        <taxon>Sphingomonas</taxon>
    </lineage>
</organism>
<evidence type="ECO:0000259" key="8">
    <source>
        <dbReference type="PROSITE" id="PS52029"/>
    </source>
</evidence>
<feature type="active site" description="Proton donor/acceptor" evidence="7">
    <location>
        <position position="181"/>
    </location>
</feature>
<dbReference type="InterPro" id="IPR005490">
    <property type="entry name" value="LD_TPept_cat_dom"/>
</dbReference>
<keyword evidence="5 7" id="KW-0573">Peptidoglycan synthesis</keyword>
<sequence>MSWRIPLAAGRKTLGIQLIAPLLFGAALFVGGIGLIAAPATNATTPIASAKLPAPNLAPVPAKAAATIPAVAPAPVNTRFVVKRILSIPGPMHQGDSYWDESGAPATGQMVVTVDLAAQTLSVFRAGYEIGTAVIIYGDEGTPTPLGIFPITQKDADHVSNLYNAPMPYMLRMTNDGISIHGSKVGDGFVTHGCVGIPVAFAKKLFGAVKLGDKVIVTRGEMLNLGDAITAA</sequence>
<dbReference type="PROSITE" id="PS52029">
    <property type="entry name" value="LD_TPASE"/>
    <property type="match status" value="1"/>
</dbReference>
<evidence type="ECO:0000256" key="3">
    <source>
        <dbReference type="ARBA" id="ARBA00022679"/>
    </source>
</evidence>
<dbReference type="GO" id="GO:0071555">
    <property type="term" value="P:cell wall organization"/>
    <property type="evidence" value="ECO:0007669"/>
    <property type="project" value="UniProtKB-UniRule"/>
</dbReference>
<reference evidence="9 10" key="1">
    <citation type="submission" date="2020-09" db="EMBL/GenBank/DDBJ databases">
        <title>Sphingomonas sp., a new species isolated from pork steak.</title>
        <authorList>
            <person name="Heidler von Heilborn D."/>
        </authorList>
    </citation>
    <scope>NUCLEOTIDE SEQUENCE [LARGE SCALE GENOMIC DNA]</scope>
    <source>
        <strain evidence="10">S8-3T</strain>
    </source>
</reference>
<dbReference type="GO" id="GO:0005576">
    <property type="term" value="C:extracellular region"/>
    <property type="evidence" value="ECO:0007669"/>
    <property type="project" value="TreeGrafter"/>
</dbReference>
<evidence type="ECO:0000313" key="9">
    <source>
        <dbReference type="EMBL" id="QNQ11478.1"/>
    </source>
</evidence>
<keyword evidence="10" id="KW-1185">Reference proteome</keyword>
<dbReference type="InterPro" id="IPR050979">
    <property type="entry name" value="LD-transpeptidase"/>
</dbReference>
<evidence type="ECO:0000256" key="2">
    <source>
        <dbReference type="ARBA" id="ARBA00005992"/>
    </source>
</evidence>
<feature type="active site" description="Nucleophile" evidence="7">
    <location>
        <position position="194"/>
    </location>
</feature>
<dbReference type="Proteomes" id="UP000516148">
    <property type="component" value="Chromosome"/>
</dbReference>
<evidence type="ECO:0000256" key="1">
    <source>
        <dbReference type="ARBA" id="ARBA00004752"/>
    </source>
</evidence>
<dbReference type="SUPFAM" id="SSF141523">
    <property type="entry name" value="L,D-transpeptidase catalytic domain-like"/>
    <property type="match status" value="1"/>
</dbReference>
<dbReference type="GO" id="GO:0071972">
    <property type="term" value="F:peptidoglycan L,D-transpeptidase activity"/>
    <property type="evidence" value="ECO:0007669"/>
    <property type="project" value="TreeGrafter"/>
</dbReference>
<dbReference type="GO" id="GO:0018104">
    <property type="term" value="P:peptidoglycan-protein cross-linking"/>
    <property type="evidence" value="ECO:0007669"/>
    <property type="project" value="TreeGrafter"/>
</dbReference>
<keyword evidence="6 7" id="KW-0961">Cell wall biogenesis/degradation</keyword>
<gene>
    <name evidence="9" type="ORF">H3Z74_10275</name>
</gene>
<evidence type="ECO:0000256" key="6">
    <source>
        <dbReference type="ARBA" id="ARBA00023316"/>
    </source>
</evidence>
<accession>A0A7H0LP75</accession>
<dbReference type="Pfam" id="PF03734">
    <property type="entry name" value="YkuD"/>
    <property type="match status" value="1"/>
</dbReference>
<evidence type="ECO:0000313" key="10">
    <source>
        <dbReference type="Proteomes" id="UP000516148"/>
    </source>
</evidence>
<dbReference type="InterPro" id="IPR038063">
    <property type="entry name" value="Transpep_catalytic_dom"/>
</dbReference>
<dbReference type="KEGG" id="spap:H3Z74_10275"/>
<dbReference type="Gene3D" id="2.40.440.10">
    <property type="entry name" value="L,D-transpeptidase catalytic domain-like"/>
    <property type="match status" value="1"/>
</dbReference>
<dbReference type="GO" id="GO:0008360">
    <property type="term" value="P:regulation of cell shape"/>
    <property type="evidence" value="ECO:0007669"/>
    <property type="project" value="UniProtKB-UniRule"/>
</dbReference>
<evidence type="ECO:0000256" key="5">
    <source>
        <dbReference type="ARBA" id="ARBA00022984"/>
    </source>
</evidence>